<feature type="domain" description="CAF17 C-terminal" evidence="3">
    <location>
        <begin position="259"/>
        <end position="327"/>
    </location>
</feature>
<feature type="compositionally biased region" description="Basic and acidic residues" evidence="2">
    <location>
        <begin position="332"/>
        <end position="348"/>
    </location>
</feature>
<dbReference type="Proteomes" id="UP000215771">
    <property type="component" value="Unassembled WGS sequence"/>
</dbReference>
<dbReference type="InterPro" id="IPR057460">
    <property type="entry name" value="CAF17_C"/>
</dbReference>
<evidence type="ECO:0000256" key="2">
    <source>
        <dbReference type="SAM" id="MobiDB-lite"/>
    </source>
</evidence>
<organism evidence="4 5">
    <name type="scientific">Corynebacterium hadale</name>
    <dbReference type="NCBI Taxonomy" id="2026255"/>
    <lineage>
        <taxon>Bacteria</taxon>
        <taxon>Bacillati</taxon>
        <taxon>Actinomycetota</taxon>
        <taxon>Actinomycetes</taxon>
        <taxon>Mycobacteriales</taxon>
        <taxon>Corynebacteriaceae</taxon>
        <taxon>Corynebacterium</taxon>
    </lineage>
</organism>
<reference evidence="4 5" key="1">
    <citation type="submission" date="2017-08" db="EMBL/GenBank/DDBJ databases">
        <authorList>
            <person name="de Groot N.N."/>
        </authorList>
    </citation>
    <scope>NUCLEOTIDE SEQUENCE [LARGE SCALE GENOMIC DNA]</scope>
    <source>
        <strain evidence="4 5">NBT06-6</strain>
    </source>
</reference>
<dbReference type="RefSeq" id="WP_095278692.1">
    <property type="nucleotide sequence ID" value="NZ_CP047655.1"/>
</dbReference>
<dbReference type="NCBIfam" id="TIGR03317">
    <property type="entry name" value="ygfZ_signature"/>
    <property type="match status" value="1"/>
</dbReference>
<dbReference type="EMBL" id="NQMQ01000022">
    <property type="protein sequence ID" value="PAJ68772.1"/>
    <property type="molecule type" value="Genomic_DNA"/>
</dbReference>
<sequence length="348" mass="37664">MSYSSDFLQLPGATPIEFNPLAEGVAWHYGNPLAEQQGLRIIDRSHRRVIAVSGPDAAEFLNNLLSQKLIDATPSLTAAALDLDIQGHILHHADLALVDGTFYLDVPPAQFDSFVDYLRKMVFWSDVSVEEADLAILTLLADDAEFPAIDEAVFTRRVSDFSPARLDVAVPRGDALGVAKRVHEHGVAYAGMMAFTAARVRNVEPELGVDLDEKSIPHEAPRLINRGEHIGAVHLNKGCYRGQETVARVENLGRSPRLLVMLQLDGSAPHDPQPGETITSNGRKVGRLGTVVQDADYGPVALGLVKRSALTAPLDIEGVAASVDPDSLPTDEGEKLGRLAVDKLRRGR</sequence>
<keyword evidence="1" id="KW-0809">Transit peptide</keyword>
<dbReference type="PANTHER" id="PTHR22602">
    <property type="entry name" value="TRANSFERASE CAF17, MITOCHONDRIAL-RELATED"/>
    <property type="match status" value="1"/>
</dbReference>
<dbReference type="Pfam" id="PF25455">
    <property type="entry name" value="Beta-barrel_CAF17_C"/>
    <property type="match status" value="1"/>
</dbReference>
<dbReference type="GO" id="GO:0016226">
    <property type="term" value="P:iron-sulfur cluster assembly"/>
    <property type="evidence" value="ECO:0007669"/>
    <property type="project" value="TreeGrafter"/>
</dbReference>
<evidence type="ECO:0000313" key="4">
    <source>
        <dbReference type="EMBL" id="PAJ68772.1"/>
    </source>
</evidence>
<dbReference type="InterPro" id="IPR045179">
    <property type="entry name" value="YgfZ/GcvT"/>
</dbReference>
<evidence type="ECO:0000259" key="3">
    <source>
        <dbReference type="Pfam" id="PF25455"/>
    </source>
</evidence>
<evidence type="ECO:0000256" key="1">
    <source>
        <dbReference type="ARBA" id="ARBA00022946"/>
    </source>
</evidence>
<dbReference type="Gene3D" id="3.30.1360.120">
    <property type="entry name" value="Probable tRNA modification gtpase trme, domain 1"/>
    <property type="match status" value="1"/>
</dbReference>
<name>A0A269PB00_9CORY</name>
<feature type="region of interest" description="Disordered" evidence="2">
    <location>
        <begin position="319"/>
        <end position="348"/>
    </location>
</feature>
<dbReference type="InterPro" id="IPR027266">
    <property type="entry name" value="TrmE/GcvT-like"/>
</dbReference>
<gene>
    <name evidence="4" type="ORF">CIG21_09980</name>
</gene>
<dbReference type="PANTHER" id="PTHR22602:SF0">
    <property type="entry name" value="TRANSFERASE CAF17, MITOCHONDRIAL-RELATED"/>
    <property type="match status" value="1"/>
</dbReference>
<accession>A0A269PB00</accession>
<comment type="caution">
    <text evidence="4">The sequence shown here is derived from an EMBL/GenBank/DDBJ whole genome shotgun (WGS) entry which is preliminary data.</text>
</comment>
<dbReference type="InterPro" id="IPR017703">
    <property type="entry name" value="YgfZ/GCV_T_CS"/>
</dbReference>
<evidence type="ECO:0000313" key="5">
    <source>
        <dbReference type="Proteomes" id="UP000215771"/>
    </source>
</evidence>
<dbReference type="AlphaFoldDB" id="A0A269PB00"/>
<dbReference type="SUPFAM" id="SSF103025">
    <property type="entry name" value="Folate-binding domain"/>
    <property type="match status" value="1"/>
</dbReference>
<proteinExistence type="predicted"/>
<protein>
    <submittedName>
        <fullName evidence="4">Folate-binding protein YgfZ</fullName>
    </submittedName>
</protein>